<dbReference type="AlphaFoldDB" id="A0A7C2P1E6"/>
<feature type="coiled-coil region" evidence="3">
    <location>
        <begin position="466"/>
        <end position="500"/>
    </location>
</feature>
<accession>A0A7C2P1E6</accession>
<evidence type="ECO:0000256" key="2">
    <source>
        <dbReference type="ARBA" id="ARBA00023054"/>
    </source>
</evidence>
<proteinExistence type="predicted"/>
<organism evidence="4">
    <name type="scientific">Schlesneria paludicola</name>
    <dbReference type="NCBI Taxonomy" id="360056"/>
    <lineage>
        <taxon>Bacteria</taxon>
        <taxon>Pseudomonadati</taxon>
        <taxon>Planctomycetota</taxon>
        <taxon>Planctomycetia</taxon>
        <taxon>Planctomycetales</taxon>
        <taxon>Planctomycetaceae</taxon>
        <taxon>Schlesneria</taxon>
    </lineage>
</organism>
<dbReference type="PANTHER" id="PTHR32347">
    <property type="entry name" value="EFFLUX SYSTEM COMPONENT YKNX-RELATED"/>
    <property type="match status" value="1"/>
</dbReference>
<dbReference type="GO" id="GO:0030313">
    <property type="term" value="C:cell envelope"/>
    <property type="evidence" value="ECO:0007669"/>
    <property type="project" value="UniProtKB-SubCell"/>
</dbReference>
<dbReference type="EMBL" id="DSOK01000361">
    <property type="protein sequence ID" value="HEN16394.1"/>
    <property type="molecule type" value="Genomic_DNA"/>
</dbReference>
<reference evidence="4" key="1">
    <citation type="journal article" date="2020" name="mSystems">
        <title>Genome- and Community-Level Interaction Insights into Carbon Utilization and Element Cycling Functions of Hydrothermarchaeota in Hydrothermal Sediment.</title>
        <authorList>
            <person name="Zhou Z."/>
            <person name="Liu Y."/>
            <person name="Xu W."/>
            <person name="Pan J."/>
            <person name="Luo Z.H."/>
            <person name="Li M."/>
        </authorList>
    </citation>
    <scope>NUCLEOTIDE SEQUENCE [LARGE SCALE GENOMIC DNA]</scope>
    <source>
        <strain evidence="4">SpSt-339</strain>
    </source>
</reference>
<gene>
    <name evidence="4" type="ORF">ENQ76_13105</name>
</gene>
<keyword evidence="2 3" id="KW-0175">Coiled coil</keyword>
<comment type="caution">
    <text evidence="4">The sequence shown here is derived from an EMBL/GenBank/DDBJ whole genome shotgun (WGS) entry which is preliminary data.</text>
</comment>
<dbReference type="PANTHER" id="PTHR32347:SF23">
    <property type="entry name" value="BLL5650 PROTEIN"/>
    <property type="match status" value="1"/>
</dbReference>
<sequence>MSAPSSASEGAIAGLTSRTLERGLDELAQQVRGDVEPCQFFSDLLRLIVQTARADHAAVWMRNSDQTWTRLWLTVQSSNGAVQSDSTAAGPDWLAAAWPQAGPEVTRFAQDGRPCTRLAGPVRQGGQPTGVLEGVWDGAAPQTTLLPFLGAACELAGDFLVQHELRMLRRERLEWRQWEQFQAALQQANGLVRLATLISHDGRALTGSDRLTVVRMHGRRAHGVSVSGVDVLDPRSTTLQALERIAEILGNSQQPMWDRADAPAVGLAREVCDSWRQITSGVAVGALPLAGADGWVSGVLVCERLSPTPDVSAWQKRCESLVRFAAPAWSAAVERSLGILGRLARRRQRLATRSVKWGIAAALVAGIAVALAVIPAEQVVTGEGELLPDRRRDVFASTSGLVREVCVQHGEEVAQGQTLVLLRDPQAELELTRVVGELATIRTRLGVIQAARIAALTSGGDAGLRAQQLTAEEEELKQRLQSLTRQQSLLEEQRASWNLQSPIAGQVLTWDLESRLVGRPVERGQVLLTVGDVAGDWIVEARIREGDIGPVWQAVQAADAPVPVDFVTTMDARTVRRGVIREVARTAEIDDRGDSTLRVTIAFDRSQPGPLRPGATVLPRIHCGRASLGYVWFHRLFDAVSRQWWLRT</sequence>
<dbReference type="Gene3D" id="2.40.50.100">
    <property type="match status" value="1"/>
</dbReference>
<comment type="subcellular location">
    <subcellularLocation>
        <location evidence="1">Cell envelope</location>
    </subcellularLocation>
</comment>
<evidence type="ECO:0000256" key="3">
    <source>
        <dbReference type="SAM" id="Coils"/>
    </source>
</evidence>
<dbReference type="Gene3D" id="1.10.287.470">
    <property type="entry name" value="Helix hairpin bin"/>
    <property type="match status" value="1"/>
</dbReference>
<evidence type="ECO:0000256" key="1">
    <source>
        <dbReference type="ARBA" id="ARBA00004196"/>
    </source>
</evidence>
<dbReference type="InterPro" id="IPR050465">
    <property type="entry name" value="UPF0194_transport"/>
</dbReference>
<protein>
    <submittedName>
        <fullName evidence="4">Efflux RND transporter periplasmic adaptor subunit</fullName>
    </submittedName>
</protein>
<evidence type="ECO:0000313" key="4">
    <source>
        <dbReference type="EMBL" id="HEN16394.1"/>
    </source>
</evidence>
<name>A0A7C2P1E6_9PLAN</name>